<sequence>MLNCSFSNKKIYSMIKNRFFIGKSLQSVPQGALILFPLNHRLSCGLTGILAYKKKQPRSFAVEALIQEMETIFQNIARDSLSTLESQKSNDYLGGKKRIHALWNAARQFKQKSAFVAITQSTDFYQSLKKMGNSLDRLVEQERQTYENQKGHYSQEISQNISESIEDLQDVAWCIQREVLRNVDQVFALIDSSQASPEIQQIEFFKQVNTVLNSIDRLEVRGRDSAGISFLFVLTRPEFSDFETHIVSHDVNESYQKENNSLCFKMPIFVFLSR</sequence>
<dbReference type="Proteomes" id="UP000189670">
    <property type="component" value="Unassembled WGS sequence"/>
</dbReference>
<evidence type="ECO:0000313" key="1">
    <source>
        <dbReference type="EMBL" id="ETR70528.1"/>
    </source>
</evidence>
<gene>
    <name evidence="1" type="ORF">OMM_03174</name>
</gene>
<proteinExistence type="predicted"/>
<dbReference type="EMBL" id="ATBP01000409">
    <property type="protein sequence ID" value="ETR70528.1"/>
    <property type="molecule type" value="Genomic_DNA"/>
</dbReference>
<accession>A0A1V1P6W1</accession>
<evidence type="ECO:0000313" key="2">
    <source>
        <dbReference type="Proteomes" id="UP000189670"/>
    </source>
</evidence>
<name>A0A1V1P6W1_9BACT</name>
<comment type="caution">
    <text evidence="1">The sequence shown here is derived from an EMBL/GenBank/DDBJ whole genome shotgun (WGS) entry which is preliminary data.</text>
</comment>
<protein>
    <submittedName>
        <fullName evidence="1">Uncharacterized protein</fullName>
    </submittedName>
</protein>
<reference evidence="2" key="1">
    <citation type="submission" date="2012-11" db="EMBL/GenBank/DDBJ databases">
        <authorList>
            <person name="Lucero-Rivera Y.E."/>
            <person name="Tovar-Ramirez D."/>
        </authorList>
    </citation>
    <scope>NUCLEOTIDE SEQUENCE [LARGE SCALE GENOMIC DNA]</scope>
    <source>
        <strain evidence="2">Araruama</strain>
    </source>
</reference>
<dbReference type="AlphaFoldDB" id="A0A1V1P6W1"/>
<organism evidence="1 2">
    <name type="scientific">Candidatus Magnetoglobus multicellularis str. Araruama</name>
    <dbReference type="NCBI Taxonomy" id="890399"/>
    <lineage>
        <taxon>Bacteria</taxon>
        <taxon>Pseudomonadati</taxon>
        <taxon>Thermodesulfobacteriota</taxon>
        <taxon>Desulfobacteria</taxon>
        <taxon>Desulfobacterales</taxon>
        <taxon>Desulfobacteraceae</taxon>
        <taxon>Candidatus Magnetoglobus</taxon>
    </lineage>
</organism>